<dbReference type="EMBL" id="MU274929">
    <property type="protein sequence ID" value="KAI0085667.1"/>
    <property type="molecule type" value="Genomic_DNA"/>
</dbReference>
<gene>
    <name evidence="1" type="ORF">BDY19DRAFT_432817</name>
</gene>
<reference evidence="1" key="1">
    <citation type="journal article" date="2021" name="Environ. Microbiol.">
        <title>Gene family expansions and transcriptome signatures uncover fungal adaptations to wood decay.</title>
        <authorList>
            <person name="Hage H."/>
            <person name="Miyauchi S."/>
            <person name="Viragh M."/>
            <person name="Drula E."/>
            <person name="Min B."/>
            <person name="Chaduli D."/>
            <person name="Navarro D."/>
            <person name="Favel A."/>
            <person name="Norest M."/>
            <person name="Lesage-Meessen L."/>
            <person name="Balint B."/>
            <person name="Merenyi Z."/>
            <person name="de Eugenio L."/>
            <person name="Morin E."/>
            <person name="Martinez A.T."/>
            <person name="Baldrian P."/>
            <person name="Stursova M."/>
            <person name="Martinez M.J."/>
            <person name="Novotny C."/>
            <person name="Magnuson J.K."/>
            <person name="Spatafora J.W."/>
            <person name="Maurice S."/>
            <person name="Pangilinan J."/>
            <person name="Andreopoulos W."/>
            <person name="LaButti K."/>
            <person name="Hundley H."/>
            <person name="Na H."/>
            <person name="Kuo A."/>
            <person name="Barry K."/>
            <person name="Lipzen A."/>
            <person name="Henrissat B."/>
            <person name="Riley R."/>
            <person name="Ahrendt S."/>
            <person name="Nagy L.G."/>
            <person name="Grigoriev I.V."/>
            <person name="Martin F."/>
            <person name="Rosso M.N."/>
        </authorList>
    </citation>
    <scope>NUCLEOTIDE SEQUENCE</scope>
    <source>
        <strain evidence="1">CBS 384.51</strain>
    </source>
</reference>
<dbReference type="Proteomes" id="UP001055072">
    <property type="component" value="Unassembled WGS sequence"/>
</dbReference>
<comment type="caution">
    <text evidence="1">The sequence shown here is derived from an EMBL/GenBank/DDBJ whole genome shotgun (WGS) entry which is preliminary data.</text>
</comment>
<keyword evidence="2" id="KW-1185">Reference proteome</keyword>
<protein>
    <submittedName>
        <fullName evidence="1">PIF1-like helicase-domain-containing protein</fullName>
    </submittedName>
</protein>
<evidence type="ECO:0000313" key="1">
    <source>
        <dbReference type="EMBL" id="KAI0085667.1"/>
    </source>
</evidence>
<proteinExistence type="predicted"/>
<accession>A0ACB8TUH0</accession>
<organism evidence="1 2">
    <name type="scientific">Irpex rosettiformis</name>
    <dbReference type="NCBI Taxonomy" id="378272"/>
    <lineage>
        <taxon>Eukaryota</taxon>
        <taxon>Fungi</taxon>
        <taxon>Dikarya</taxon>
        <taxon>Basidiomycota</taxon>
        <taxon>Agaricomycotina</taxon>
        <taxon>Agaricomycetes</taxon>
        <taxon>Polyporales</taxon>
        <taxon>Irpicaceae</taxon>
        <taxon>Irpex</taxon>
    </lineage>
</organism>
<sequence>MGNDTNIPTGSVNPSTIYYAVKNEKRNLGIFHRWEEFQKNAVGQPGLHMRSFETLFAAQQWFRKSQATPRKRKRPISRTPTSGARIGRVVVGLSDDEIDESSDDKEDTADERTVLPSFLTEPPETPSTQLPSQSPPLDSPFRLPTPSVVIPPPSPAANIVTVPDLGDLGGYSNLSSEQKAVLSKVVAGQSIFFTGAAGTGKSFLLREIVSWARSTYGTDKVAITASTGLAAVNIGGCTLYSWAGIGLGKKPPEALLRIINNASWGENERTKKRFIRPNSPLRRWLDSGKSAFYWKCVYYGAEPDVGLDRPSS</sequence>
<name>A0ACB8TUH0_9APHY</name>
<evidence type="ECO:0000313" key="2">
    <source>
        <dbReference type="Proteomes" id="UP001055072"/>
    </source>
</evidence>